<keyword evidence="3" id="KW-1185">Reference proteome</keyword>
<dbReference type="Proteomes" id="UP001299012">
    <property type="component" value="Unassembled WGS sequence"/>
</dbReference>
<sequence length="71" mass="7763">MSCDRPETEDAPVQRISITFSALGVRVQADGRTGKEAWQSLRRQQPLLAWAALGYVVLLVVGVLSLLVVVQ</sequence>
<keyword evidence="1" id="KW-0472">Membrane</keyword>
<reference evidence="2 3" key="1">
    <citation type="submission" date="2022-01" db="EMBL/GenBank/DDBJ databases">
        <title>Draft Genome Sequences of Seven Type Strains of the Genus Streptomyces.</title>
        <authorList>
            <person name="Aziz S."/>
            <person name="Coretto E."/>
            <person name="Chronakova A."/>
            <person name="Sproer C."/>
            <person name="Huber K."/>
            <person name="Nouioui I."/>
            <person name="Gross H."/>
        </authorList>
    </citation>
    <scope>NUCLEOTIDE SEQUENCE [LARGE SCALE GENOMIC DNA]</scope>
    <source>
        <strain evidence="2 3">DSM 41685</strain>
    </source>
</reference>
<evidence type="ECO:0000313" key="3">
    <source>
        <dbReference type="Proteomes" id="UP001299012"/>
    </source>
</evidence>
<proteinExistence type="predicted"/>
<evidence type="ECO:0000256" key="1">
    <source>
        <dbReference type="SAM" id="Phobius"/>
    </source>
</evidence>
<organism evidence="2 3">
    <name type="scientific">Streptomyces tricolor</name>
    <dbReference type="NCBI Taxonomy" id="68277"/>
    <lineage>
        <taxon>Bacteria</taxon>
        <taxon>Bacillati</taxon>
        <taxon>Actinomycetota</taxon>
        <taxon>Actinomycetes</taxon>
        <taxon>Kitasatosporales</taxon>
        <taxon>Streptomycetaceae</taxon>
        <taxon>Streptomyces</taxon>
        <taxon>Streptomyces violaceoruber group</taxon>
    </lineage>
</organism>
<feature type="transmembrane region" description="Helical" evidence="1">
    <location>
        <begin position="47"/>
        <end position="70"/>
    </location>
</feature>
<keyword evidence="1" id="KW-0812">Transmembrane</keyword>
<protein>
    <submittedName>
        <fullName evidence="2">Uncharacterized protein</fullName>
    </submittedName>
</protein>
<gene>
    <name evidence="2" type="ORF">L0F81_02765</name>
</gene>
<evidence type="ECO:0000313" key="2">
    <source>
        <dbReference type="EMBL" id="MCG0062218.1"/>
    </source>
</evidence>
<dbReference type="RefSeq" id="WP_086697714.1">
    <property type="nucleotide sequence ID" value="NZ_JAKKZF010000005.1"/>
</dbReference>
<comment type="caution">
    <text evidence="2">The sequence shown here is derived from an EMBL/GenBank/DDBJ whole genome shotgun (WGS) entry which is preliminary data.</text>
</comment>
<keyword evidence="1" id="KW-1133">Transmembrane helix</keyword>
<dbReference type="EMBL" id="JAKKZF010000005">
    <property type="protein sequence ID" value="MCG0062218.1"/>
    <property type="molecule type" value="Genomic_DNA"/>
</dbReference>
<name>A0ABS9J9J5_9ACTN</name>
<accession>A0ABS9J9J5</accession>